<comment type="subcellular location">
    <subcellularLocation>
        <location evidence="1">Cell membrane</location>
        <topology evidence="1">Lipid-anchor</topology>
        <topology evidence="1">GPI-anchor</topology>
    </subcellularLocation>
</comment>
<gene>
    <name evidence="7" type="ORF">PISL3812_00363</name>
</gene>
<evidence type="ECO:0000313" key="7">
    <source>
        <dbReference type="EMBL" id="CRG83015.1"/>
    </source>
</evidence>
<feature type="signal peptide" evidence="5">
    <location>
        <begin position="1"/>
        <end position="22"/>
    </location>
</feature>
<evidence type="ECO:0000256" key="4">
    <source>
        <dbReference type="SAM" id="Phobius"/>
    </source>
</evidence>
<feature type="transmembrane region" description="Helical" evidence="4">
    <location>
        <begin position="903"/>
        <end position="927"/>
    </location>
</feature>
<dbReference type="InterPro" id="IPR013320">
    <property type="entry name" value="ConA-like_dom_sf"/>
</dbReference>
<protein>
    <recommendedName>
        <fullName evidence="6">GH16 domain-containing protein</fullName>
    </recommendedName>
</protein>
<feature type="compositionally biased region" description="Basic and acidic residues" evidence="3">
    <location>
        <begin position="385"/>
        <end position="396"/>
    </location>
</feature>
<feature type="compositionally biased region" description="Polar residues" evidence="3">
    <location>
        <begin position="416"/>
        <end position="472"/>
    </location>
</feature>
<feature type="transmembrane region" description="Helical" evidence="4">
    <location>
        <begin position="629"/>
        <end position="646"/>
    </location>
</feature>
<keyword evidence="4" id="KW-1133">Transmembrane helix</keyword>
<accession>A0A0U1LJ67</accession>
<proteinExistence type="predicted"/>
<feature type="transmembrane region" description="Helical" evidence="4">
    <location>
        <begin position="335"/>
        <end position="357"/>
    </location>
</feature>
<reference evidence="7 8" key="1">
    <citation type="submission" date="2015-04" db="EMBL/GenBank/DDBJ databases">
        <authorList>
            <person name="Syromyatnikov M.Y."/>
            <person name="Popov V.N."/>
        </authorList>
    </citation>
    <scope>NUCLEOTIDE SEQUENCE [LARGE SCALE GENOMIC DNA]</scope>
    <source>
        <strain evidence="7">WF-38-12</strain>
    </source>
</reference>
<dbReference type="InterPro" id="IPR000757">
    <property type="entry name" value="Beta-glucanase-like"/>
</dbReference>
<keyword evidence="2" id="KW-1003">Cell membrane</keyword>
<sequence>MFSSTCQALLLGLLVLAPTTTAQTHHIQTKDVGNCSCGYYDEDAKLLFTESSIVYFNESGGIPSDFVVEEFAHRYDRGWNAIYRHGAAIDNVEIVNDTTARNRTSLQLKCDPSDDDHLVVGSSMRTARQDIFFGSFRSSLRPPRTFEKGSVISMSLTHNKTESWELDVMNTDNHTQAWVSMLMQGQFPDLWFGTNFTNLTNEGLNPWYYNEYRVDWTRDRLDYYIGGVLRVSFNTSVNSSIPATPAPLHFQHWSEGNKYGSMGPPERTNLANIGWTRLFFNSSTMTDDDHTAFDARCTVQDACLMSDNSLRGASGFAPESLDPWKQHQPPYKIKWAPLIIDIIFAAIFIVLTSKTLWRRFTWHKLLVFLGVRQREAPKQKSFAPEVKEKKDKEKSPSLDGSETGHSQENGAGGQLPRNSSYNTLSLPPYKGTQTPAPQYQTPAASRRPSLSNMSQSPFNTAFGTNNGESSRGPSIYIPGSSEPTSPAPATGAAVSEVNEQAAPKGTQASAAVDSPQDKTAEAAKGSKPVAAPASAKPPRIDYLAGFISISCLLVTANHFGQTYFDAVISPSADAHYHSEEIARKTFATYFMDPLWIGPFLMISTRFLVSNYIRTGKLDNMAQKVVARPFRLLTPVASIAFLIYFLMDSGAIDWLEYLPSVTWSTWPFTTIAPNPGVYISEILQLAFLIPNAAPMITNNYCTGSLWTIPIQLQGAWQTLIALIMIRECKTPWKRFSFYFFCIVMHWYALSWGSYYYAGVFLADIDLTFKYKKWLQNTWYIYYPCLFLFSVVAIGGFSMDLASIYSGVQYASVEYGWHPDTDTGLTINDAQGMTYPDYFIPRLNALLTTVCMQAVVEISPTVQKVLSAKIFQWLFPHIFSIYLIHGFVFWSAGSWAMVSLFSYGLPYWLCSLLTAIVSYGVLFASLPLLTPPIEALGKSFTLRLWDFASQEPAPKKPTTWPFGEEFLLSRGQQSNPLDVAAPSPETIPSTPSGASTPVYVTEKGKEVQTSSRELK</sequence>
<feature type="transmembrane region" description="Helical" evidence="4">
    <location>
        <begin position="542"/>
        <end position="560"/>
    </location>
</feature>
<feature type="transmembrane region" description="Helical" evidence="4">
    <location>
        <begin position="736"/>
        <end position="756"/>
    </location>
</feature>
<evidence type="ECO:0000256" key="5">
    <source>
        <dbReference type="SAM" id="SignalP"/>
    </source>
</evidence>
<feature type="region of interest" description="Disordered" evidence="3">
    <location>
        <begin position="972"/>
        <end position="1013"/>
    </location>
</feature>
<evidence type="ECO:0000256" key="3">
    <source>
        <dbReference type="SAM" id="MobiDB-lite"/>
    </source>
</evidence>
<feature type="chain" id="PRO_5006710994" description="GH16 domain-containing protein" evidence="5">
    <location>
        <begin position="23"/>
        <end position="1013"/>
    </location>
</feature>
<feature type="transmembrane region" description="Helical" evidence="4">
    <location>
        <begin position="586"/>
        <end position="608"/>
    </location>
</feature>
<evidence type="ECO:0000256" key="2">
    <source>
        <dbReference type="ARBA" id="ARBA00022475"/>
    </source>
</evidence>
<dbReference type="GO" id="GO:0004553">
    <property type="term" value="F:hydrolase activity, hydrolyzing O-glycosyl compounds"/>
    <property type="evidence" value="ECO:0007669"/>
    <property type="project" value="InterPro"/>
</dbReference>
<dbReference type="Gene3D" id="2.60.120.200">
    <property type="match status" value="1"/>
</dbReference>
<feature type="compositionally biased region" description="Polar residues" evidence="3">
    <location>
        <begin position="984"/>
        <end position="993"/>
    </location>
</feature>
<feature type="compositionally biased region" description="Polar residues" evidence="3">
    <location>
        <begin position="398"/>
        <end position="409"/>
    </location>
</feature>
<dbReference type="GO" id="GO:0005886">
    <property type="term" value="C:plasma membrane"/>
    <property type="evidence" value="ECO:0007669"/>
    <property type="project" value="UniProtKB-SubCell"/>
</dbReference>
<dbReference type="OrthoDB" id="25131at2759"/>
<keyword evidence="4" id="KW-0812">Transmembrane</keyword>
<evidence type="ECO:0000259" key="6">
    <source>
        <dbReference type="Pfam" id="PF00722"/>
    </source>
</evidence>
<keyword evidence="8" id="KW-1185">Reference proteome</keyword>
<dbReference type="PANTHER" id="PTHR38121">
    <property type="entry name" value="GH16 DOMAIN-CONTAINING PROTEIN"/>
    <property type="match status" value="1"/>
</dbReference>
<dbReference type="Pfam" id="PF00722">
    <property type="entry name" value="Glyco_hydro_16"/>
    <property type="match status" value="1"/>
</dbReference>
<feature type="transmembrane region" description="Helical" evidence="4">
    <location>
        <begin position="776"/>
        <end position="795"/>
    </location>
</feature>
<keyword evidence="5" id="KW-0732">Signal</keyword>
<dbReference type="PANTHER" id="PTHR38121:SF2">
    <property type="entry name" value="ACYLTRANSFERASE 3 DOMAIN-CONTAINING PROTEIN"/>
    <property type="match status" value="1"/>
</dbReference>
<dbReference type="EMBL" id="CVMT01000001">
    <property type="protein sequence ID" value="CRG83015.1"/>
    <property type="molecule type" value="Genomic_DNA"/>
</dbReference>
<dbReference type="GO" id="GO:0005975">
    <property type="term" value="P:carbohydrate metabolic process"/>
    <property type="evidence" value="ECO:0007669"/>
    <property type="project" value="InterPro"/>
</dbReference>
<feature type="compositionally biased region" description="Basic and acidic residues" evidence="3">
    <location>
        <begin position="1000"/>
        <end position="1013"/>
    </location>
</feature>
<feature type="compositionally biased region" description="Low complexity" evidence="3">
    <location>
        <begin position="522"/>
        <end position="535"/>
    </location>
</feature>
<dbReference type="STRING" id="28573.A0A0U1LJ67"/>
<feature type="transmembrane region" description="Helical" evidence="4">
    <location>
        <begin position="871"/>
        <end position="891"/>
    </location>
</feature>
<organism evidence="7 8">
    <name type="scientific">Talaromyces islandicus</name>
    <name type="common">Penicillium islandicum</name>
    <dbReference type="NCBI Taxonomy" id="28573"/>
    <lineage>
        <taxon>Eukaryota</taxon>
        <taxon>Fungi</taxon>
        <taxon>Dikarya</taxon>
        <taxon>Ascomycota</taxon>
        <taxon>Pezizomycotina</taxon>
        <taxon>Eurotiomycetes</taxon>
        <taxon>Eurotiomycetidae</taxon>
        <taxon>Eurotiales</taxon>
        <taxon>Trichocomaceae</taxon>
        <taxon>Talaromyces</taxon>
        <taxon>Talaromyces sect. Islandici</taxon>
    </lineage>
</organism>
<dbReference type="SUPFAM" id="SSF49899">
    <property type="entry name" value="Concanavalin A-like lectins/glucanases"/>
    <property type="match status" value="1"/>
</dbReference>
<feature type="region of interest" description="Disordered" evidence="3">
    <location>
        <begin position="378"/>
        <end position="535"/>
    </location>
</feature>
<dbReference type="Proteomes" id="UP000054383">
    <property type="component" value="Unassembled WGS sequence"/>
</dbReference>
<evidence type="ECO:0000256" key="1">
    <source>
        <dbReference type="ARBA" id="ARBA00004609"/>
    </source>
</evidence>
<keyword evidence="4" id="KW-0472">Membrane</keyword>
<name>A0A0U1LJ67_TALIS</name>
<dbReference type="CDD" id="cd00413">
    <property type="entry name" value="Glyco_hydrolase_16"/>
    <property type="match status" value="1"/>
</dbReference>
<dbReference type="OMA" id="WTIAVQL"/>
<dbReference type="AlphaFoldDB" id="A0A0U1LJ67"/>
<evidence type="ECO:0000313" key="8">
    <source>
        <dbReference type="Proteomes" id="UP000054383"/>
    </source>
</evidence>
<feature type="domain" description="GH16" evidence="6">
    <location>
        <begin position="102"/>
        <end position="263"/>
    </location>
</feature>